<comment type="caution">
    <text evidence="1">The sequence shown here is derived from an EMBL/GenBank/DDBJ whole genome shotgun (WGS) entry which is preliminary data.</text>
</comment>
<reference evidence="1" key="2">
    <citation type="journal article" date="2022" name="Microbiol. Resour. Announc.">
        <title>Metagenome Sequencing to Explore Phylogenomics of Terrestrial Cyanobacteria.</title>
        <authorList>
            <person name="Ward R.D."/>
            <person name="Stajich J.E."/>
            <person name="Johansen J.R."/>
            <person name="Huntemann M."/>
            <person name="Clum A."/>
            <person name="Foster B."/>
            <person name="Foster B."/>
            <person name="Roux S."/>
            <person name="Palaniappan K."/>
            <person name="Varghese N."/>
            <person name="Mukherjee S."/>
            <person name="Reddy T.B.K."/>
            <person name="Daum C."/>
            <person name="Copeland A."/>
            <person name="Chen I.A."/>
            <person name="Ivanova N.N."/>
            <person name="Kyrpides N.C."/>
            <person name="Shapiro N."/>
            <person name="Eloe-Fadrosh E.A."/>
            <person name="Pietrasiak N."/>
        </authorList>
    </citation>
    <scope>NUCLEOTIDE SEQUENCE</scope>
    <source>
        <strain evidence="1">UHER 2000/2452</strain>
    </source>
</reference>
<evidence type="ECO:0000313" key="2">
    <source>
        <dbReference type="Proteomes" id="UP000757435"/>
    </source>
</evidence>
<evidence type="ECO:0000313" key="1">
    <source>
        <dbReference type="EMBL" id="MBW4662095.1"/>
    </source>
</evidence>
<reference evidence="1" key="1">
    <citation type="submission" date="2021-05" db="EMBL/GenBank/DDBJ databases">
        <authorList>
            <person name="Pietrasiak N."/>
            <person name="Ward R."/>
            <person name="Stajich J.E."/>
            <person name="Kurbessoian T."/>
        </authorList>
    </citation>
    <scope>NUCLEOTIDE SEQUENCE</scope>
    <source>
        <strain evidence="1">UHER 2000/2452</strain>
    </source>
</reference>
<dbReference type="AlphaFoldDB" id="A0A951QFW1"/>
<dbReference type="Proteomes" id="UP000757435">
    <property type="component" value="Unassembled WGS sequence"/>
</dbReference>
<protein>
    <submittedName>
        <fullName evidence="1">Pre-peptidase C-terminal domain-containing protein</fullName>
    </submittedName>
</protein>
<dbReference type="InterPro" id="IPR018247">
    <property type="entry name" value="EF_Hand_1_Ca_BS"/>
</dbReference>
<sequence length="457" mass="48085">MSGASEFGLTLGRVTGRASARVTLRNSSGAVLENFKSGAKPKTIAASLAAGSYYISVQSLKGNINYNLAASATPATPPTPPVPPVEGLSSAVDIGVLSGTYTNQDFVGTTNPVDFYKFTLNDVANLQARVTGSSANTRVQLIRDGNGNGLVDSDEILALGTNFSSTFLSSVTQDLPSGAYFIKVEPSSTSASTIYQLNLVATPFGGNVSPDPGNTLPAARDLGVFSGTLLAKDYVGQLDANDTYKFTLTDIANLQINVKGSSANTRIQLIRDINSNGLIDNDEALASDSNTSSTFLSSITQDVPSGAYFIKVETSNTSNSSLYELNLVATPFGGNVSPDPGNTLPTARDIGVLSGTFSAKEHVGIIDSDDFYKFTLNNVATLQARVTATSTNTRIDLIRDTNGNGLIDNNEVVESDTNSSTTFLSNITEDLQAGTYFVRVRPQTTSRSTNYTLSLTV</sequence>
<proteinExistence type="predicted"/>
<dbReference type="PROSITE" id="PS00018">
    <property type="entry name" value="EF_HAND_1"/>
    <property type="match status" value="2"/>
</dbReference>
<dbReference type="EMBL" id="JAHHHD010000057">
    <property type="protein sequence ID" value="MBW4662095.1"/>
    <property type="molecule type" value="Genomic_DNA"/>
</dbReference>
<dbReference type="Gene3D" id="2.60.120.380">
    <property type="match status" value="3"/>
</dbReference>
<gene>
    <name evidence="1" type="ORF">KME15_25860</name>
</gene>
<name>A0A951QFW1_9CYAN</name>
<organism evidence="1 2">
    <name type="scientific">Drouetiella hepatica Uher 2000/2452</name>
    <dbReference type="NCBI Taxonomy" id="904376"/>
    <lineage>
        <taxon>Bacteria</taxon>
        <taxon>Bacillati</taxon>
        <taxon>Cyanobacteriota</taxon>
        <taxon>Cyanophyceae</taxon>
        <taxon>Oculatellales</taxon>
        <taxon>Oculatellaceae</taxon>
        <taxon>Drouetiella</taxon>
    </lineage>
</organism>
<accession>A0A951QFW1</accession>
<dbReference type="SUPFAM" id="SSF89260">
    <property type="entry name" value="Collagen-binding domain"/>
    <property type="match status" value="3"/>
</dbReference>